<evidence type="ECO:0000256" key="9">
    <source>
        <dbReference type="ARBA" id="ARBA00023237"/>
    </source>
</evidence>
<keyword evidence="3" id="KW-1134">Transmembrane beta strand</keyword>
<keyword evidence="7" id="KW-0472">Membrane</keyword>
<organism evidence="11">
    <name type="scientific">candidate division WOR-3 bacterium</name>
    <dbReference type="NCBI Taxonomy" id="2052148"/>
    <lineage>
        <taxon>Bacteria</taxon>
        <taxon>Bacteria division WOR-3</taxon>
    </lineage>
</organism>
<dbReference type="Pfam" id="PF00593">
    <property type="entry name" value="TonB_dep_Rec_b-barrel"/>
    <property type="match status" value="1"/>
</dbReference>
<dbReference type="GO" id="GO:0009279">
    <property type="term" value="C:cell outer membrane"/>
    <property type="evidence" value="ECO:0007669"/>
    <property type="project" value="UniProtKB-SubCell"/>
</dbReference>
<dbReference type="Gene3D" id="2.40.170.20">
    <property type="entry name" value="TonB-dependent receptor, beta-barrel domain"/>
    <property type="match status" value="1"/>
</dbReference>
<keyword evidence="2" id="KW-0813">Transport</keyword>
<gene>
    <name evidence="11" type="ORF">ENX68_07670</name>
</gene>
<reference evidence="11" key="1">
    <citation type="journal article" date="2020" name="mSystems">
        <title>Genome- and Community-Level Interaction Insights into Carbon Utilization and Element Cycling Functions of Hydrothermarchaeota in Hydrothermal Sediment.</title>
        <authorList>
            <person name="Zhou Z."/>
            <person name="Liu Y."/>
            <person name="Xu W."/>
            <person name="Pan J."/>
            <person name="Luo Z.H."/>
            <person name="Li M."/>
        </authorList>
    </citation>
    <scope>NUCLEOTIDE SEQUENCE [LARGE SCALE GENOMIC DNA]</scope>
    <source>
        <strain evidence="11">SpSt-961</strain>
    </source>
</reference>
<dbReference type="PANTHER" id="PTHR30069">
    <property type="entry name" value="TONB-DEPENDENT OUTER MEMBRANE RECEPTOR"/>
    <property type="match status" value="1"/>
</dbReference>
<name>A0A7V3VUR0_UNCW3</name>
<dbReference type="AlphaFoldDB" id="A0A7V3VUR0"/>
<dbReference type="SUPFAM" id="SSF56935">
    <property type="entry name" value="Porins"/>
    <property type="match status" value="1"/>
</dbReference>
<keyword evidence="4" id="KW-0812">Transmembrane</keyword>
<dbReference type="GO" id="GO:0044718">
    <property type="term" value="P:siderophore transmembrane transport"/>
    <property type="evidence" value="ECO:0007669"/>
    <property type="project" value="TreeGrafter"/>
</dbReference>
<evidence type="ECO:0000256" key="6">
    <source>
        <dbReference type="ARBA" id="ARBA00023077"/>
    </source>
</evidence>
<comment type="subcellular location">
    <subcellularLocation>
        <location evidence="1">Cell outer membrane</location>
        <topology evidence="1">Multi-pass membrane protein</topology>
    </subcellularLocation>
</comment>
<dbReference type="InterPro" id="IPR039426">
    <property type="entry name" value="TonB-dep_rcpt-like"/>
</dbReference>
<sequence>MILWVFLTILYDQVEQIDTLETTFELDTVYVTASRYKIDVFHLPFNVSIIPRNDYPLSERLLRTCGGTLIDYGNLSSLSIHGSTSEQVGVSINGTEINMPQNGTFDLSLIPGYFIGEGYVISSSSAGMQQTGGRANTVAFYTKKDEKSIIFSNGSFRKYEFGIIYPLSFVTTGFHLENSDNRYPFKDEFGRIFYQENTGYKHLSNYLLVNLPVRMSLFSTYRDAEIPDKLGSISGRPHKKEGLISASLLYDKSNLRLFGSSNYYKLNFSDTIFGSDTHRNLFINIEGAYKLRNKELGLKIKDEYVSSTKIGDNRRLIMGIFFFEHINLSEILSTPSVMCEYSFQKLYNLSFILPFSHPLKERWRAFYNLSLGYRYPTMNELYWPEDNFSAGNPDLKSETNFTIEAGLRHISWYFLKSCIFYRVGQRVIVWQPGADGKWRPANAAKFLAVGGECEFFFELLLKINTGYNFLFGRIDDGVLPYRPAHSLNLSLEKYGIYMESVLLLKRPANPSGIVYLKDIFLINFGYQLNKRINRFILQINPVIKNILDKNFEFIEGYPQPGRRYEITIKMKEV</sequence>
<comment type="caution">
    <text evidence="11">The sequence shown here is derived from an EMBL/GenBank/DDBJ whole genome shotgun (WGS) entry which is preliminary data.</text>
</comment>
<dbReference type="InterPro" id="IPR036942">
    <property type="entry name" value="Beta-barrel_TonB_sf"/>
</dbReference>
<dbReference type="PANTHER" id="PTHR30069:SF29">
    <property type="entry name" value="HEMOGLOBIN AND HEMOGLOBIN-HAPTOGLOBIN-BINDING PROTEIN 1-RELATED"/>
    <property type="match status" value="1"/>
</dbReference>
<keyword evidence="6" id="KW-0798">TonB box</keyword>
<evidence type="ECO:0000256" key="1">
    <source>
        <dbReference type="ARBA" id="ARBA00004571"/>
    </source>
</evidence>
<keyword evidence="8 11" id="KW-0675">Receptor</keyword>
<dbReference type="InterPro" id="IPR000531">
    <property type="entry name" value="Beta-barrel_TonB"/>
</dbReference>
<evidence type="ECO:0000259" key="10">
    <source>
        <dbReference type="Pfam" id="PF00593"/>
    </source>
</evidence>
<keyword evidence="5" id="KW-0732">Signal</keyword>
<proteinExistence type="predicted"/>
<keyword evidence="9" id="KW-0998">Cell outer membrane</keyword>
<accession>A0A7V3VUR0</accession>
<feature type="domain" description="TonB-dependent receptor-like beta-barrel" evidence="10">
    <location>
        <begin position="162"/>
        <end position="491"/>
    </location>
</feature>
<dbReference type="GO" id="GO:0015344">
    <property type="term" value="F:siderophore uptake transmembrane transporter activity"/>
    <property type="evidence" value="ECO:0007669"/>
    <property type="project" value="TreeGrafter"/>
</dbReference>
<evidence type="ECO:0000256" key="5">
    <source>
        <dbReference type="ARBA" id="ARBA00022729"/>
    </source>
</evidence>
<evidence type="ECO:0000256" key="8">
    <source>
        <dbReference type="ARBA" id="ARBA00023170"/>
    </source>
</evidence>
<evidence type="ECO:0000256" key="7">
    <source>
        <dbReference type="ARBA" id="ARBA00023136"/>
    </source>
</evidence>
<evidence type="ECO:0000256" key="3">
    <source>
        <dbReference type="ARBA" id="ARBA00022452"/>
    </source>
</evidence>
<evidence type="ECO:0000256" key="4">
    <source>
        <dbReference type="ARBA" id="ARBA00022692"/>
    </source>
</evidence>
<evidence type="ECO:0000256" key="2">
    <source>
        <dbReference type="ARBA" id="ARBA00022448"/>
    </source>
</evidence>
<evidence type="ECO:0000313" key="11">
    <source>
        <dbReference type="EMBL" id="HGE78852.1"/>
    </source>
</evidence>
<protein>
    <submittedName>
        <fullName evidence="11">TonB-dependent receptor</fullName>
    </submittedName>
</protein>
<dbReference type="EMBL" id="DTOZ01000187">
    <property type="protein sequence ID" value="HGE78852.1"/>
    <property type="molecule type" value="Genomic_DNA"/>
</dbReference>